<dbReference type="AlphaFoldDB" id="A0A2J7ZJA1"/>
<comment type="caution">
    <text evidence="2">The sequence shown here is derived from an EMBL/GenBank/DDBJ whole genome shotgun (WGS) entry which is preliminary data.</text>
</comment>
<gene>
    <name evidence="2" type="ORF">TSOC_013851</name>
</gene>
<reference evidence="2 3" key="1">
    <citation type="journal article" date="2017" name="Mol. Biol. Evol.">
        <title>The 4-celled Tetrabaena socialis nuclear genome reveals the essential components for genetic control of cell number at the origin of multicellularity in the volvocine lineage.</title>
        <authorList>
            <person name="Featherston J."/>
            <person name="Arakaki Y."/>
            <person name="Hanschen E.R."/>
            <person name="Ferris P.J."/>
            <person name="Michod R.E."/>
            <person name="Olson B.J.S.C."/>
            <person name="Nozaki H."/>
            <person name="Durand P.M."/>
        </authorList>
    </citation>
    <scope>NUCLEOTIDE SEQUENCE [LARGE SCALE GENOMIC DNA]</scope>
    <source>
        <strain evidence="2 3">NIES-571</strain>
    </source>
</reference>
<organism evidence="2 3">
    <name type="scientific">Tetrabaena socialis</name>
    <dbReference type="NCBI Taxonomy" id="47790"/>
    <lineage>
        <taxon>Eukaryota</taxon>
        <taxon>Viridiplantae</taxon>
        <taxon>Chlorophyta</taxon>
        <taxon>core chlorophytes</taxon>
        <taxon>Chlorophyceae</taxon>
        <taxon>CS clade</taxon>
        <taxon>Chlamydomonadales</taxon>
        <taxon>Tetrabaenaceae</taxon>
        <taxon>Tetrabaena</taxon>
    </lineage>
</organism>
<evidence type="ECO:0000256" key="1">
    <source>
        <dbReference type="SAM" id="MobiDB-lite"/>
    </source>
</evidence>
<dbReference type="Proteomes" id="UP000236333">
    <property type="component" value="Unassembled WGS sequence"/>
</dbReference>
<evidence type="ECO:0000313" key="2">
    <source>
        <dbReference type="EMBL" id="PNH00330.1"/>
    </source>
</evidence>
<dbReference type="OrthoDB" id="542495at2759"/>
<sequence length="78" mass="8941">MCFDKWAGWLIGLDNSKYQWAIAEHQLLKQEEERRIIRVMRSEESMREQLEAGTGPSTSTGEGGKQQQGAVEMSMSRH</sequence>
<protein>
    <submittedName>
        <fullName evidence="2">Uncharacterized protein</fullName>
    </submittedName>
</protein>
<name>A0A2J7ZJA1_9CHLO</name>
<accession>A0A2J7ZJA1</accession>
<feature type="region of interest" description="Disordered" evidence="1">
    <location>
        <begin position="42"/>
        <end position="78"/>
    </location>
</feature>
<dbReference type="EMBL" id="PGGS01001492">
    <property type="protein sequence ID" value="PNH00330.1"/>
    <property type="molecule type" value="Genomic_DNA"/>
</dbReference>
<keyword evidence="3" id="KW-1185">Reference proteome</keyword>
<evidence type="ECO:0000313" key="3">
    <source>
        <dbReference type="Proteomes" id="UP000236333"/>
    </source>
</evidence>
<proteinExistence type="predicted"/>